<evidence type="ECO:0000256" key="4">
    <source>
        <dbReference type="SAM" id="MobiDB-lite"/>
    </source>
</evidence>
<dbReference type="OMA" id="ATKMQPN"/>
<dbReference type="PROSITE" id="PS00678">
    <property type="entry name" value="WD_REPEATS_1"/>
    <property type="match status" value="1"/>
</dbReference>
<dbReference type="SMART" id="SM00320">
    <property type="entry name" value="WD40"/>
    <property type="match status" value="4"/>
</dbReference>
<reference evidence="5 6" key="1">
    <citation type="journal article" date="2019" name="Sci. Rep.">
        <title>Nanopore sequencing improves the draft genome of the human pathogenic amoeba Naegleria fowleri.</title>
        <authorList>
            <person name="Liechti N."/>
            <person name="Schurch N."/>
            <person name="Bruggmann R."/>
            <person name="Wittwer M."/>
        </authorList>
    </citation>
    <scope>NUCLEOTIDE SEQUENCE [LARGE SCALE GENOMIC DNA]</scope>
    <source>
        <strain evidence="5 6">ATCC 30894</strain>
    </source>
</reference>
<dbReference type="Gene3D" id="2.130.10.10">
    <property type="entry name" value="YVTN repeat-like/Quinoprotein amine dehydrogenase"/>
    <property type="match status" value="2"/>
</dbReference>
<dbReference type="InterPro" id="IPR001680">
    <property type="entry name" value="WD40_rpt"/>
</dbReference>
<accession>A0A6A5BQ60</accession>
<dbReference type="Pfam" id="PF00400">
    <property type="entry name" value="WD40"/>
    <property type="match status" value="2"/>
</dbReference>
<feature type="compositionally biased region" description="Low complexity" evidence="4">
    <location>
        <begin position="1172"/>
        <end position="1185"/>
    </location>
</feature>
<name>A0A6A5BQ60_NAEFO</name>
<dbReference type="VEuPathDB" id="AmoebaDB:NF0073340"/>
<comment type="caution">
    <text evidence="5">The sequence shown here is derived from an EMBL/GenBank/DDBJ whole genome shotgun (WGS) entry which is preliminary data.</text>
</comment>
<feature type="region of interest" description="Disordered" evidence="4">
    <location>
        <begin position="1138"/>
        <end position="1197"/>
    </location>
</feature>
<dbReference type="OrthoDB" id="17063at2759"/>
<dbReference type="InterPro" id="IPR050505">
    <property type="entry name" value="WDR55/POC1"/>
</dbReference>
<dbReference type="PROSITE" id="PS50294">
    <property type="entry name" value="WD_REPEATS_REGION"/>
    <property type="match status" value="1"/>
</dbReference>
<feature type="region of interest" description="Disordered" evidence="4">
    <location>
        <begin position="955"/>
        <end position="981"/>
    </location>
</feature>
<feature type="repeat" description="WD" evidence="3">
    <location>
        <begin position="149"/>
        <end position="190"/>
    </location>
</feature>
<sequence length="1410" mass="158803">MKLEPLLGVDLPLDKQISKIRSVSFHPTQNKIAVGFRKEIYEYDLGTGSRTAHFKTESEVTHIEHSYTHPVLVASLQNGCFSVLDLNTNTLTAFHIPVRREEARSASFFALSHKRPMIFYARSPSKLARERSNVVFGIEMFSDSKHRVEYSHKKQITAITTHPSKSMMASASSDGIIKIWETEQHNLLFQIEEYEANKKEKEAVTSLCFYNNESNDYDILISGTREGSIKVWSIPTVPNQAPRVLGYATTDEWITSLLVHPSVPCLFYLNGKGCLNSIDIGSIIYSTTGGPKMKTLLTEFEMLDPYYVALHRTKDTKKRLIPIINATIHPKTGAIAFYGKNFQISELNARVIKGTIVADRFPIFSIFDSVNAGSMLPHTSIINCNLETLLSPKKQQFNSHNELVSNGDSLDYLIPFSNIPYIDGRSRPPHSTLLAYDLKKEKAQVLIGSLRATQDLYPYYRCTKTNFSANRNSMIIFYEKLLNSSNTYESDNSKFFFSKVDDIYSSPKDKVVLQLQKGIDGGFLGDSNKDYVVLSEGGDVLKVYYNNELQSDIKLKVKVKYLSTSPFDRSVIYCTASNELSMAVSIEDKTEKRLQIDPNRLLHLRDNEALIDIQWQNEPLCNEPCLIGVLTSRRVLILNKNMDMLSCVEAPSQLSFQYQSILWIGSVLLYNSKNFIHCLHPYGSTNNASAFIGTLDHTDSVMCAVLCDRVYFVSHKDRIPSISYRYLNIVEPLMLGILSIPKDVLSPDQKGELLRKVTERFDCRNVSEKTLINLEKQGYPQLASELVTNSLFNFSWELRLRLAKGSMNFSYALQVLVSQYEEESHDRSGFISKHSKFYSHFVDLAKASLEYGQFSVAHKCFDMINDVWSLFNLFTTTNNANGLKLLALRCKDSPDFYSVYTACTLLIGHEAINDFMRSYDLSAHDSVKVDDWPIKVSDVKEFEVSTEIKGRMLVSERKLQAETPKDSSLTSPPSMSNVPSDDEIVKMDMTDFLKWLGYGTMSFGKENLEEVGFKDDFGGNQSMTSSIEEDLPTEPSKSSSKLPPLQHKLPPPPSLDVPSTTTTTESSEKDEDESSEMSSSAKDAKKNRKSENSDSDDSSSGEEDEYDKKTKAFQGLKIKEEVIYKDASATDIRHSVSGLAGLGGIGASRNRRRRGGAAKEEKENTPSEAQETSPATPKSVSSSSAQQEEDRSMLANVNPTQCLKDGMTAMEKGDFKEARNQLISAISALVKDNTQILKKTNIVLCVHYKLLIHLLARIRAIEAQNDVQELARLATFICQINVINKHKIVCYNMGIKRNLAAGNYGITSHILKHFLPLSEGIPKLKEELLKRQQECSEKSFTDTDLDLAKYYSSVTDNEPLKFCWKTYKLINSNYLKCSYCSALIASVDSVNTEETCPYCTYGNLELQEFK</sequence>
<feature type="region of interest" description="Disordered" evidence="4">
    <location>
        <begin position="1014"/>
        <end position="1115"/>
    </location>
</feature>
<feature type="compositionally biased region" description="Low complexity" evidence="4">
    <location>
        <begin position="1056"/>
        <end position="1065"/>
    </location>
</feature>
<dbReference type="PROSITE" id="PS50082">
    <property type="entry name" value="WD_REPEATS_2"/>
    <property type="match status" value="1"/>
</dbReference>
<dbReference type="Proteomes" id="UP000444721">
    <property type="component" value="Unassembled WGS sequence"/>
</dbReference>
<dbReference type="RefSeq" id="XP_044559802.1">
    <property type="nucleotide sequence ID" value="XM_044709411.1"/>
</dbReference>
<feature type="compositionally biased region" description="Basic and acidic residues" evidence="4">
    <location>
        <begin position="955"/>
        <end position="965"/>
    </location>
</feature>
<organism evidence="5 6">
    <name type="scientific">Naegleria fowleri</name>
    <name type="common">Brain eating amoeba</name>
    <dbReference type="NCBI Taxonomy" id="5763"/>
    <lineage>
        <taxon>Eukaryota</taxon>
        <taxon>Discoba</taxon>
        <taxon>Heterolobosea</taxon>
        <taxon>Tetramitia</taxon>
        <taxon>Eutetramitia</taxon>
        <taxon>Vahlkampfiidae</taxon>
        <taxon>Naegleria</taxon>
    </lineage>
</organism>
<evidence type="ECO:0000256" key="3">
    <source>
        <dbReference type="PROSITE-ProRule" id="PRU00221"/>
    </source>
</evidence>
<dbReference type="InterPro" id="IPR015943">
    <property type="entry name" value="WD40/YVTN_repeat-like_dom_sf"/>
</dbReference>
<evidence type="ECO:0000256" key="2">
    <source>
        <dbReference type="ARBA" id="ARBA00022737"/>
    </source>
</evidence>
<protein>
    <submittedName>
        <fullName evidence="5">Uncharacterized protein</fullName>
    </submittedName>
</protein>
<dbReference type="PANTHER" id="PTHR44019">
    <property type="entry name" value="WD REPEAT-CONTAINING PROTEIN 55"/>
    <property type="match status" value="1"/>
</dbReference>
<dbReference type="PANTHER" id="PTHR44019:SF8">
    <property type="entry name" value="POC1 CENTRIOLAR PROTEIN HOMOLOG"/>
    <property type="match status" value="1"/>
</dbReference>
<gene>
    <name evidence="5" type="ORF">FDP41_005842</name>
</gene>
<feature type="compositionally biased region" description="Low complexity" evidence="4">
    <location>
        <begin position="1033"/>
        <end position="1048"/>
    </location>
</feature>
<keyword evidence="1 3" id="KW-0853">WD repeat</keyword>
<evidence type="ECO:0000256" key="1">
    <source>
        <dbReference type="ARBA" id="ARBA00022574"/>
    </source>
</evidence>
<dbReference type="VEuPathDB" id="AmoebaDB:FDP41_005842"/>
<evidence type="ECO:0000313" key="6">
    <source>
        <dbReference type="Proteomes" id="UP000444721"/>
    </source>
</evidence>
<dbReference type="SUPFAM" id="SSF50978">
    <property type="entry name" value="WD40 repeat-like"/>
    <property type="match status" value="1"/>
</dbReference>
<feature type="compositionally biased region" description="Acidic residues" evidence="4">
    <location>
        <begin position="1093"/>
        <end position="1105"/>
    </location>
</feature>
<dbReference type="EMBL" id="VFQX01000048">
    <property type="protein sequence ID" value="KAF0975089.1"/>
    <property type="molecule type" value="Genomic_DNA"/>
</dbReference>
<keyword evidence="2" id="KW-0677">Repeat</keyword>
<dbReference type="GeneID" id="68113060"/>
<dbReference type="InterPro" id="IPR019775">
    <property type="entry name" value="WD40_repeat_CS"/>
</dbReference>
<keyword evidence="6" id="KW-1185">Reference proteome</keyword>
<feature type="compositionally biased region" description="Polar residues" evidence="4">
    <location>
        <begin position="966"/>
        <end position="979"/>
    </location>
</feature>
<evidence type="ECO:0000313" key="5">
    <source>
        <dbReference type="EMBL" id="KAF0975089.1"/>
    </source>
</evidence>
<dbReference type="VEuPathDB" id="AmoebaDB:NfTy_044740"/>
<dbReference type="Gene3D" id="1.25.40.470">
    <property type="match status" value="1"/>
</dbReference>
<proteinExistence type="predicted"/>
<dbReference type="InterPro" id="IPR036322">
    <property type="entry name" value="WD40_repeat_dom_sf"/>
</dbReference>